<dbReference type="HOGENOM" id="CLU_1904746_0_0_9"/>
<dbReference type="Proteomes" id="UP000006556">
    <property type="component" value="Chromosome"/>
</dbReference>
<sequence length="133" mass="15039">MASIIEDRVLKYLQENALDGRILIKLDDLAAALGETKNPVYRALNSLVKKKKIKSENRSRMGLEITLIKKPTNGSQSDLLGSETQVNEFSETEAIPFDELLSQIRLLNLNQLRIVKDFVDLNIIKKRSGDNNE</sequence>
<dbReference type="AlphaFoldDB" id="A5D086"/>
<gene>
    <name evidence="1" type="ordered locus">PTH_2169</name>
</gene>
<proteinExistence type="predicted"/>
<name>A5D086_PELTS</name>
<dbReference type="InterPro" id="IPR036390">
    <property type="entry name" value="WH_DNA-bd_sf"/>
</dbReference>
<organism evidence="1 2">
    <name type="scientific">Pelotomaculum thermopropionicum (strain DSM 13744 / JCM 10971 / SI)</name>
    <dbReference type="NCBI Taxonomy" id="370438"/>
    <lineage>
        <taxon>Bacteria</taxon>
        <taxon>Bacillati</taxon>
        <taxon>Bacillota</taxon>
        <taxon>Clostridia</taxon>
        <taxon>Eubacteriales</taxon>
        <taxon>Desulfotomaculaceae</taxon>
        <taxon>Pelotomaculum</taxon>
    </lineage>
</organism>
<dbReference type="KEGG" id="pth:PTH_2169"/>
<protein>
    <submittedName>
        <fullName evidence="1">Uncharacterized protein</fullName>
    </submittedName>
</protein>
<evidence type="ECO:0000313" key="1">
    <source>
        <dbReference type="EMBL" id="BAF60350.1"/>
    </source>
</evidence>
<dbReference type="SUPFAM" id="SSF46785">
    <property type="entry name" value="Winged helix' DNA-binding domain"/>
    <property type="match status" value="1"/>
</dbReference>
<dbReference type="EMBL" id="AP009389">
    <property type="protein sequence ID" value="BAF60350.1"/>
    <property type="molecule type" value="Genomic_DNA"/>
</dbReference>
<evidence type="ECO:0000313" key="2">
    <source>
        <dbReference type="Proteomes" id="UP000006556"/>
    </source>
</evidence>
<keyword evidence="2" id="KW-1185">Reference proteome</keyword>
<accession>A5D086</accession>
<reference evidence="2" key="1">
    <citation type="journal article" date="2008" name="Genome Res.">
        <title>The genome of Pelotomaculum thermopropionicum reveals niche-associated evolution in anaerobic microbiota.</title>
        <authorList>
            <person name="Kosaka T."/>
            <person name="Kato S."/>
            <person name="Shimoyama T."/>
            <person name="Ishii S."/>
            <person name="Abe T."/>
            <person name="Watanabe K."/>
        </authorList>
    </citation>
    <scope>NUCLEOTIDE SEQUENCE [LARGE SCALE GENOMIC DNA]</scope>
    <source>
        <strain evidence="2">DSM 13744 / JCM 10971 / SI</strain>
    </source>
</reference>